<feature type="transmembrane region" description="Helical" evidence="6">
    <location>
        <begin position="396"/>
        <end position="415"/>
    </location>
</feature>
<dbReference type="AlphaFoldDB" id="A0A5C3PA76"/>
<dbReference type="PANTHER" id="PTHR42718">
    <property type="entry name" value="MAJOR FACILITATOR SUPERFAMILY MULTIDRUG TRANSPORTER MFSC"/>
    <property type="match status" value="1"/>
</dbReference>
<dbReference type="Pfam" id="PF07690">
    <property type="entry name" value="MFS_1"/>
    <property type="match status" value="1"/>
</dbReference>
<reference evidence="8 9" key="1">
    <citation type="journal article" date="2019" name="Nat. Ecol. Evol.">
        <title>Megaphylogeny resolves global patterns of mushroom evolution.</title>
        <authorList>
            <person name="Varga T."/>
            <person name="Krizsan K."/>
            <person name="Foldi C."/>
            <person name="Dima B."/>
            <person name="Sanchez-Garcia M."/>
            <person name="Sanchez-Ramirez S."/>
            <person name="Szollosi G.J."/>
            <person name="Szarkandi J.G."/>
            <person name="Papp V."/>
            <person name="Albert L."/>
            <person name="Andreopoulos W."/>
            <person name="Angelini C."/>
            <person name="Antonin V."/>
            <person name="Barry K.W."/>
            <person name="Bougher N.L."/>
            <person name="Buchanan P."/>
            <person name="Buyck B."/>
            <person name="Bense V."/>
            <person name="Catcheside P."/>
            <person name="Chovatia M."/>
            <person name="Cooper J."/>
            <person name="Damon W."/>
            <person name="Desjardin D."/>
            <person name="Finy P."/>
            <person name="Geml J."/>
            <person name="Haridas S."/>
            <person name="Hughes K."/>
            <person name="Justo A."/>
            <person name="Karasinski D."/>
            <person name="Kautmanova I."/>
            <person name="Kiss B."/>
            <person name="Kocsube S."/>
            <person name="Kotiranta H."/>
            <person name="LaButti K.M."/>
            <person name="Lechner B.E."/>
            <person name="Liimatainen K."/>
            <person name="Lipzen A."/>
            <person name="Lukacs Z."/>
            <person name="Mihaltcheva S."/>
            <person name="Morgado L.N."/>
            <person name="Niskanen T."/>
            <person name="Noordeloos M.E."/>
            <person name="Ohm R.A."/>
            <person name="Ortiz-Santana B."/>
            <person name="Ovrebo C."/>
            <person name="Racz N."/>
            <person name="Riley R."/>
            <person name="Savchenko A."/>
            <person name="Shiryaev A."/>
            <person name="Soop K."/>
            <person name="Spirin V."/>
            <person name="Szebenyi C."/>
            <person name="Tomsovsky M."/>
            <person name="Tulloss R.E."/>
            <person name="Uehling J."/>
            <person name="Grigoriev I.V."/>
            <person name="Vagvolgyi C."/>
            <person name="Papp T."/>
            <person name="Martin F.M."/>
            <person name="Miettinen O."/>
            <person name="Hibbett D.S."/>
            <person name="Nagy L.G."/>
        </authorList>
    </citation>
    <scope>NUCLEOTIDE SEQUENCE [LARGE SCALE GENOMIC DNA]</scope>
    <source>
        <strain evidence="8 9">HHB13444</strain>
    </source>
</reference>
<feature type="transmembrane region" description="Helical" evidence="6">
    <location>
        <begin position="132"/>
        <end position="154"/>
    </location>
</feature>
<feature type="transmembrane region" description="Helical" evidence="6">
    <location>
        <begin position="474"/>
        <end position="494"/>
    </location>
</feature>
<feature type="transmembrane region" description="Helical" evidence="6">
    <location>
        <begin position="166"/>
        <end position="190"/>
    </location>
</feature>
<keyword evidence="9" id="KW-1185">Reference proteome</keyword>
<dbReference type="FunCoup" id="A0A5C3PA76">
    <property type="interactions" value="21"/>
</dbReference>
<feature type="transmembrane region" description="Helical" evidence="6">
    <location>
        <begin position="196"/>
        <end position="216"/>
    </location>
</feature>
<evidence type="ECO:0000256" key="1">
    <source>
        <dbReference type="ARBA" id="ARBA00004141"/>
    </source>
</evidence>
<evidence type="ECO:0000256" key="2">
    <source>
        <dbReference type="ARBA" id="ARBA00022448"/>
    </source>
</evidence>
<evidence type="ECO:0000313" key="8">
    <source>
        <dbReference type="EMBL" id="TFK82723.1"/>
    </source>
</evidence>
<feature type="transmembrane region" description="Helical" evidence="6">
    <location>
        <begin position="79"/>
        <end position="95"/>
    </location>
</feature>
<feature type="transmembrane region" description="Helical" evidence="6">
    <location>
        <begin position="107"/>
        <end position="126"/>
    </location>
</feature>
<feature type="domain" description="Major facilitator superfamily (MFS) profile" evidence="7">
    <location>
        <begin position="41"/>
        <end position="498"/>
    </location>
</feature>
<evidence type="ECO:0000256" key="5">
    <source>
        <dbReference type="ARBA" id="ARBA00023136"/>
    </source>
</evidence>
<evidence type="ECO:0000313" key="9">
    <source>
        <dbReference type="Proteomes" id="UP000308197"/>
    </source>
</evidence>
<dbReference type="PANTHER" id="PTHR42718:SF9">
    <property type="entry name" value="MAJOR FACILITATOR SUPERFAMILY MULTIDRUG TRANSPORTER MFSC"/>
    <property type="match status" value="1"/>
</dbReference>
<sequence length="570" mass="61295">MPTSSSIDPGVLTDSTGLTPADTLAGDYVTQRYSASRRYILLIMFCLAQFLDAFNNSALFSAIPALVTSLKMNEAESTWLISGFQLTFASFLLISGRMSDVYNPKHIFIGGVFALGFISLGAGFAASKIPLIVLRALSGVAASMTIPSALALLVNIFTEPSEQARAIGIFVGCGGVGSALGLIISAIFVQFASWSWIFWFGAIVCMPIAGLSVFLIPKQEPRVSDFGITGGAKWKSLDLLGVSILTAALVLFIFAVTSGTTSGWSSAGVLAPLIISVLMVVGFFYYETTLPSDRAAIPPRTWFLPNFFILFVTALLPYFWWTSMFTISSTVWQDVWHQSAISMAIHMIPNGALAFAVSFTGSLSRVINPKWIILFGEGLCIISTTLFALADTPDKYWSYIFPALVLGSSGAMLTYTQTNIAMCRTSPPSMAGTVGAIFNGALQLGSAVGVSAVGSIEASVDATHGSQSYAGRAAAFWFLLAVVGVEFVCMLVFYRISKEGAVVVADQPEKETRSEDVMMETREQKKEKNVRGPINLEVLGTERAQKGYDTEGECITEVPLEAPARVRDVW</sequence>
<evidence type="ECO:0000256" key="3">
    <source>
        <dbReference type="ARBA" id="ARBA00022692"/>
    </source>
</evidence>
<accession>A0A5C3PA76</accession>
<protein>
    <submittedName>
        <fullName evidence="8">MFS general substrate transporter</fullName>
    </submittedName>
</protein>
<dbReference type="GO" id="GO:0016020">
    <property type="term" value="C:membrane"/>
    <property type="evidence" value="ECO:0007669"/>
    <property type="project" value="UniProtKB-SubCell"/>
</dbReference>
<dbReference type="InterPro" id="IPR036259">
    <property type="entry name" value="MFS_trans_sf"/>
</dbReference>
<dbReference type="Proteomes" id="UP000308197">
    <property type="component" value="Unassembled WGS sequence"/>
</dbReference>
<dbReference type="GO" id="GO:0022857">
    <property type="term" value="F:transmembrane transporter activity"/>
    <property type="evidence" value="ECO:0007669"/>
    <property type="project" value="InterPro"/>
</dbReference>
<feature type="transmembrane region" description="Helical" evidence="6">
    <location>
        <begin position="237"/>
        <end position="257"/>
    </location>
</feature>
<feature type="transmembrane region" description="Helical" evidence="6">
    <location>
        <begin position="436"/>
        <end position="454"/>
    </location>
</feature>
<keyword evidence="4 6" id="KW-1133">Transmembrane helix</keyword>
<evidence type="ECO:0000256" key="6">
    <source>
        <dbReference type="SAM" id="Phobius"/>
    </source>
</evidence>
<feature type="transmembrane region" description="Helical" evidence="6">
    <location>
        <begin position="302"/>
        <end position="320"/>
    </location>
</feature>
<dbReference type="PROSITE" id="PS50850">
    <property type="entry name" value="MFS"/>
    <property type="match status" value="1"/>
</dbReference>
<evidence type="ECO:0000259" key="7">
    <source>
        <dbReference type="PROSITE" id="PS50850"/>
    </source>
</evidence>
<keyword evidence="3 6" id="KW-0812">Transmembrane</keyword>
<name>A0A5C3PA76_9APHY</name>
<feature type="transmembrane region" description="Helical" evidence="6">
    <location>
        <begin position="39"/>
        <end position="67"/>
    </location>
</feature>
<gene>
    <name evidence="8" type="ORF">K466DRAFT_666310</name>
</gene>
<dbReference type="STRING" id="1314778.A0A5C3PA76"/>
<dbReference type="InterPro" id="IPR011701">
    <property type="entry name" value="MFS"/>
</dbReference>
<dbReference type="InParanoid" id="A0A5C3PA76"/>
<keyword evidence="5 6" id="KW-0472">Membrane</keyword>
<dbReference type="InterPro" id="IPR020846">
    <property type="entry name" value="MFS_dom"/>
</dbReference>
<evidence type="ECO:0000256" key="4">
    <source>
        <dbReference type="ARBA" id="ARBA00022989"/>
    </source>
</evidence>
<feature type="transmembrane region" description="Helical" evidence="6">
    <location>
        <begin position="340"/>
        <end position="359"/>
    </location>
</feature>
<comment type="subcellular location">
    <subcellularLocation>
        <location evidence="1">Membrane</location>
        <topology evidence="1">Multi-pass membrane protein</topology>
    </subcellularLocation>
</comment>
<dbReference type="Gene3D" id="1.20.1250.20">
    <property type="entry name" value="MFS general substrate transporter like domains"/>
    <property type="match status" value="2"/>
</dbReference>
<dbReference type="EMBL" id="ML211455">
    <property type="protein sequence ID" value="TFK82723.1"/>
    <property type="molecule type" value="Genomic_DNA"/>
</dbReference>
<keyword evidence="2" id="KW-0813">Transport</keyword>
<organism evidence="8 9">
    <name type="scientific">Polyporus arcularius HHB13444</name>
    <dbReference type="NCBI Taxonomy" id="1314778"/>
    <lineage>
        <taxon>Eukaryota</taxon>
        <taxon>Fungi</taxon>
        <taxon>Dikarya</taxon>
        <taxon>Basidiomycota</taxon>
        <taxon>Agaricomycotina</taxon>
        <taxon>Agaricomycetes</taxon>
        <taxon>Polyporales</taxon>
        <taxon>Polyporaceae</taxon>
        <taxon>Polyporus</taxon>
    </lineage>
</organism>
<proteinExistence type="predicted"/>
<feature type="transmembrane region" description="Helical" evidence="6">
    <location>
        <begin position="263"/>
        <end position="286"/>
    </location>
</feature>
<feature type="transmembrane region" description="Helical" evidence="6">
    <location>
        <begin position="371"/>
        <end position="390"/>
    </location>
</feature>
<dbReference type="SUPFAM" id="SSF103473">
    <property type="entry name" value="MFS general substrate transporter"/>
    <property type="match status" value="1"/>
</dbReference>